<protein>
    <submittedName>
        <fullName evidence="2">Uncharacterized protein</fullName>
    </submittedName>
</protein>
<proteinExistence type="predicted"/>
<evidence type="ECO:0000256" key="1">
    <source>
        <dbReference type="SAM" id="MobiDB-lite"/>
    </source>
</evidence>
<evidence type="ECO:0000313" key="3">
    <source>
        <dbReference type="Proteomes" id="UP000287033"/>
    </source>
</evidence>
<dbReference type="AlphaFoldDB" id="A0A401SVI5"/>
<dbReference type="Proteomes" id="UP000287033">
    <property type="component" value="Unassembled WGS sequence"/>
</dbReference>
<feature type="region of interest" description="Disordered" evidence="1">
    <location>
        <begin position="43"/>
        <end position="66"/>
    </location>
</feature>
<reference evidence="2 3" key="1">
    <citation type="journal article" date="2018" name="Nat. Ecol. Evol.">
        <title>Shark genomes provide insights into elasmobranch evolution and the origin of vertebrates.</title>
        <authorList>
            <person name="Hara Y"/>
            <person name="Yamaguchi K"/>
            <person name="Onimaru K"/>
            <person name="Kadota M"/>
            <person name="Koyanagi M"/>
            <person name="Keeley SD"/>
            <person name="Tatsumi K"/>
            <person name="Tanaka K"/>
            <person name="Motone F"/>
            <person name="Kageyama Y"/>
            <person name="Nozu R"/>
            <person name="Adachi N"/>
            <person name="Nishimura O"/>
            <person name="Nakagawa R"/>
            <person name="Tanegashima C"/>
            <person name="Kiyatake I"/>
            <person name="Matsumoto R"/>
            <person name="Murakumo K"/>
            <person name="Nishida K"/>
            <person name="Terakita A"/>
            <person name="Kuratani S"/>
            <person name="Sato K"/>
            <person name="Hyodo S Kuraku.S."/>
        </authorList>
    </citation>
    <scope>NUCLEOTIDE SEQUENCE [LARGE SCALE GENOMIC DNA]</scope>
</reference>
<name>A0A401SVI5_CHIPU</name>
<dbReference type="EMBL" id="BEZZ01000596">
    <property type="protein sequence ID" value="GCC34417.1"/>
    <property type="molecule type" value="Genomic_DNA"/>
</dbReference>
<sequence length="86" mass="9176">MDFENTIVGTFVDHSCEARICRARPQTSRDLVGLVQRAGAAEGPRAAAVPLKEAPPPPNRFYLNGSSGLRARESKAIVAARGSEGR</sequence>
<comment type="caution">
    <text evidence="2">The sequence shown here is derived from an EMBL/GenBank/DDBJ whole genome shotgun (WGS) entry which is preliminary data.</text>
</comment>
<evidence type="ECO:0000313" key="2">
    <source>
        <dbReference type="EMBL" id="GCC34417.1"/>
    </source>
</evidence>
<gene>
    <name evidence="2" type="ORF">chiPu_0012890</name>
</gene>
<organism evidence="2 3">
    <name type="scientific">Chiloscyllium punctatum</name>
    <name type="common">Brownbanded bambooshark</name>
    <name type="synonym">Hemiscyllium punctatum</name>
    <dbReference type="NCBI Taxonomy" id="137246"/>
    <lineage>
        <taxon>Eukaryota</taxon>
        <taxon>Metazoa</taxon>
        <taxon>Chordata</taxon>
        <taxon>Craniata</taxon>
        <taxon>Vertebrata</taxon>
        <taxon>Chondrichthyes</taxon>
        <taxon>Elasmobranchii</taxon>
        <taxon>Galeomorphii</taxon>
        <taxon>Galeoidea</taxon>
        <taxon>Orectolobiformes</taxon>
        <taxon>Hemiscylliidae</taxon>
        <taxon>Chiloscyllium</taxon>
    </lineage>
</organism>
<keyword evidence="3" id="KW-1185">Reference proteome</keyword>
<accession>A0A401SVI5</accession>